<dbReference type="AlphaFoldDB" id="A0A3G9J2Z3"/>
<dbReference type="KEGG" id="ebm:SG0102_04810"/>
<dbReference type="InterPro" id="IPR001387">
    <property type="entry name" value="Cro/C1-type_HTH"/>
</dbReference>
<dbReference type="CDD" id="cd00093">
    <property type="entry name" value="HTH_XRE"/>
    <property type="match status" value="1"/>
</dbReference>
<dbReference type="Pfam" id="PF01381">
    <property type="entry name" value="HTH_3"/>
    <property type="match status" value="1"/>
</dbReference>
<dbReference type="SUPFAM" id="SSF47413">
    <property type="entry name" value="lambda repressor-like DNA-binding domains"/>
    <property type="match status" value="1"/>
</dbReference>
<dbReference type="InterPro" id="IPR009241">
    <property type="entry name" value="HigB-like"/>
</dbReference>
<evidence type="ECO:0000313" key="2">
    <source>
        <dbReference type="EMBL" id="BBH25547.1"/>
    </source>
</evidence>
<dbReference type="Pfam" id="PF05973">
    <property type="entry name" value="Gp49"/>
    <property type="match status" value="1"/>
</dbReference>
<evidence type="ECO:0000259" key="1">
    <source>
        <dbReference type="PROSITE" id="PS50943"/>
    </source>
</evidence>
<dbReference type="GO" id="GO:0003677">
    <property type="term" value="F:DNA binding"/>
    <property type="evidence" value="ECO:0007669"/>
    <property type="project" value="InterPro"/>
</dbReference>
<accession>A0A3G9J2Z3</accession>
<dbReference type="Gene3D" id="1.10.260.40">
    <property type="entry name" value="lambda repressor-like DNA-binding domains"/>
    <property type="match status" value="1"/>
</dbReference>
<dbReference type="RefSeq" id="WP_231999844.1">
    <property type="nucleotide sequence ID" value="NZ_AP019309.1"/>
</dbReference>
<dbReference type="SMART" id="SM00530">
    <property type="entry name" value="HTH_XRE"/>
    <property type="match status" value="1"/>
</dbReference>
<keyword evidence="3" id="KW-1185">Reference proteome</keyword>
<proteinExistence type="predicted"/>
<name>A0A3G9J2Z3_9FIRM</name>
<gene>
    <name evidence="2" type="ORF">SG0102_04810</name>
</gene>
<protein>
    <recommendedName>
        <fullName evidence="1">HTH cro/C1-type domain-containing protein</fullName>
    </recommendedName>
</protein>
<dbReference type="InParanoid" id="A0A3G9J2Z3"/>
<reference evidence="2 3" key="1">
    <citation type="submission" date="2018-11" db="EMBL/GenBank/DDBJ databases">
        <title>Novel Erysipelotrichaceae bacterium isolated from small intestine of a swine.</title>
        <authorList>
            <person name="Kim J.S."/>
            <person name="Choe H."/>
            <person name="Lee Y.R."/>
            <person name="Kim K.M."/>
            <person name="Park D.S."/>
        </authorList>
    </citation>
    <scope>NUCLEOTIDE SEQUENCE [LARGE SCALE GENOMIC DNA]</scope>
    <source>
        <strain evidence="2 3">SG0102</strain>
    </source>
</reference>
<dbReference type="Proteomes" id="UP000268059">
    <property type="component" value="Chromosome"/>
</dbReference>
<dbReference type="PROSITE" id="PS50943">
    <property type="entry name" value="HTH_CROC1"/>
    <property type="match status" value="1"/>
</dbReference>
<evidence type="ECO:0000313" key="3">
    <source>
        <dbReference type="Proteomes" id="UP000268059"/>
    </source>
</evidence>
<sequence length="210" mass="24179">MYTIDFYDTADGKCPVEDFLKSLDDKMRAKAFRTIDLLENNGPELREPYSKALDDGIFELRVKQSSNTTRIFYFFFTGKKAILTNGIVKKTQKTPRAALRQAKKYRSDYIGGIVMTSYKDYKQMALQDPDFKAEYDKLQEEYDLIQELIDARKQQHLTQKELAMRTGITQADISRIEKGLRNPSLSTVKKMAQGLGKQIRLVPATKKVNL</sequence>
<dbReference type="InterPro" id="IPR010982">
    <property type="entry name" value="Lambda_DNA-bd_dom_sf"/>
</dbReference>
<organism evidence="2 3">
    <name type="scientific">Intestinibaculum porci</name>
    <dbReference type="NCBI Taxonomy" id="2487118"/>
    <lineage>
        <taxon>Bacteria</taxon>
        <taxon>Bacillati</taxon>
        <taxon>Bacillota</taxon>
        <taxon>Erysipelotrichia</taxon>
        <taxon>Erysipelotrichales</taxon>
        <taxon>Erysipelotrichaceae</taxon>
        <taxon>Intestinibaculum</taxon>
    </lineage>
</organism>
<dbReference type="EMBL" id="AP019309">
    <property type="protein sequence ID" value="BBH25547.1"/>
    <property type="molecule type" value="Genomic_DNA"/>
</dbReference>
<feature type="domain" description="HTH cro/C1-type" evidence="1">
    <location>
        <begin position="148"/>
        <end position="202"/>
    </location>
</feature>